<gene>
    <name evidence="1" type="ORF">VaNZ11_004548</name>
</gene>
<reference evidence="1 2" key="1">
    <citation type="journal article" date="2023" name="IScience">
        <title>Expanded male sex-determining region conserved during the evolution of homothallism in the green alga Volvox.</title>
        <authorList>
            <person name="Yamamoto K."/>
            <person name="Matsuzaki R."/>
            <person name="Mahakham W."/>
            <person name="Heman W."/>
            <person name="Sekimoto H."/>
            <person name="Kawachi M."/>
            <person name="Minakuchi Y."/>
            <person name="Toyoda A."/>
            <person name="Nozaki H."/>
        </authorList>
    </citation>
    <scope>NUCLEOTIDE SEQUENCE [LARGE SCALE GENOMIC DNA]</scope>
    <source>
        <strain evidence="1 2">NIES-4468</strain>
    </source>
</reference>
<evidence type="ECO:0000313" key="2">
    <source>
        <dbReference type="Proteomes" id="UP001165090"/>
    </source>
</evidence>
<sequence>FTGGGQAGVMEGLQLINGRRYKFVLGSGGRLVISEVDPEHNVELELLDAETDGQCGQWSAELPPRLRRMHSHWLCRDRRVVVLRPISFLHHDIHFIVQCTAIQSTDPRRALGDATDASWGPHKYDCRRVPHYLQSRHWTELLQPHVLPQLPDRLVRLSGSAVLDILLAKFEDVRFIHVFASNADPGVLRLELPRFRLEFEMRSNGDVRSRDYRGYRLHHRQLLVSELSSGAVSSGAVSSGAVSSGAVHYTLPEFRQYLVLERIPGTGAVQGNRHEDVLVLIPAGTVV</sequence>
<comment type="caution">
    <text evidence="1">The sequence shown here is derived from an EMBL/GenBank/DDBJ whole genome shotgun (WGS) entry which is preliminary data.</text>
</comment>
<organism evidence="1 2">
    <name type="scientific">Volvox africanus</name>
    <dbReference type="NCBI Taxonomy" id="51714"/>
    <lineage>
        <taxon>Eukaryota</taxon>
        <taxon>Viridiplantae</taxon>
        <taxon>Chlorophyta</taxon>
        <taxon>core chlorophytes</taxon>
        <taxon>Chlorophyceae</taxon>
        <taxon>CS clade</taxon>
        <taxon>Chlamydomonadales</taxon>
        <taxon>Volvocaceae</taxon>
        <taxon>Volvox</taxon>
    </lineage>
</organism>
<proteinExistence type="predicted"/>
<accession>A0ABQ5RWH3</accession>
<protein>
    <submittedName>
        <fullName evidence="1">Uncharacterized protein</fullName>
    </submittedName>
</protein>
<evidence type="ECO:0000313" key="1">
    <source>
        <dbReference type="EMBL" id="GLI61982.1"/>
    </source>
</evidence>
<feature type="non-terminal residue" evidence="1">
    <location>
        <position position="1"/>
    </location>
</feature>
<dbReference type="Proteomes" id="UP001165090">
    <property type="component" value="Unassembled WGS sequence"/>
</dbReference>
<feature type="non-terminal residue" evidence="1">
    <location>
        <position position="287"/>
    </location>
</feature>
<dbReference type="EMBL" id="BSDZ01000011">
    <property type="protein sequence ID" value="GLI61982.1"/>
    <property type="molecule type" value="Genomic_DNA"/>
</dbReference>
<name>A0ABQ5RWH3_9CHLO</name>
<keyword evidence="2" id="KW-1185">Reference proteome</keyword>